<dbReference type="InterPro" id="IPR030931">
    <property type="entry name" value="Group_II_RT_mat"/>
</dbReference>
<sequence>MEKIEPNPKNGIVTEQTTHWHSINWKKAYREVRKLRRRIFRATREGDWKKVNKLQRLMLRSYSNILIAVRQASQINKGKNTPGIDKIAKLNPEARGELVDALKDYKAWKPIPAKRVYIPKPNGKKRPLGIPCMIDRCIQGIVKNALEPQWEATFEPSSYGFRPGRSTHDARQRIFNNIKGENNRKWWVLDADISGCFDNIAHKPLLDTLGKFPAKTLIAQWLKAGYIDNNVFFESDSGTPQGGIISPLLANIALHGMEKELGIKYIWRKDTRKKSGGYWDNISKRAFIRFADDFVILTESEEDAANAKIIIQKWLIKKGLKLSDEKTQIQHLTQGFDFLGWNFRKYKTTARKTGLVTLIKPSKKNIKKFKENLKKEFKRFKSLSQELIINKLNPQIKGWGNYHDGVVAQKTVNSLDSYIFWKLKRWGKRKHPKKSWNWISKKYFGKLCPGRDDIWVFGDKSLKEVYLQKLAWIPIKRHTLLQHTNSPDDPDLKEYWEERKAKQREKTAKGRLSAGKDKIANRQNYICPVCNQSLGISDDLHIHHIIPKHLGGNDRYDNLIYLHADCHHSIHALGASNPDIQEMLRAGIKKPSLKRNKNQKVQTHKSKKRGGSDK</sequence>
<gene>
    <name evidence="3" type="ORF">BJP37_32370</name>
</gene>
<dbReference type="GO" id="GO:0003676">
    <property type="term" value="F:nucleic acid binding"/>
    <property type="evidence" value="ECO:0007669"/>
    <property type="project" value="InterPro"/>
</dbReference>
<dbReference type="InterPro" id="IPR000477">
    <property type="entry name" value="RT_dom"/>
</dbReference>
<dbReference type="InterPro" id="IPR013597">
    <property type="entry name" value="Mat_intron_G2"/>
</dbReference>
<keyword evidence="4" id="KW-1185">Reference proteome</keyword>
<dbReference type="GO" id="GO:0004519">
    <property type="term" value="F:endonuclease activity"/>
    <property type="evidence" value="ECO:0007669"/>
    <property type="project" value="InterPro"/>
</dbReference>
<dbReference type="InterPro" id="IPR003615">
    <property type="entry name" value="HNH_nuc"/>
</dbReference>
<name>A0A1U7MVD3_9CYAN</name>
<dbReference type="AlphaFoldDB" id="A0A1U7MVD3"/>
<dbReference type="InterPro" id="IPR043502">
    <property type="entry name" value="DNA/RNA_pol_sf"/>
</dbReference>
<keyword evidence="3" id="KW-0548">Nucleotidyltransferase</keyword>
<dbReference type="PANTHER" id="PTHR34047:SF10">
    <property type="entry name" value="GROUP II INTRON-ASSOCIATED OPEN READING FRAME"/>
    <property type="match status" value="1"/>
</dbReference>
<organism evidence="3 4">
    <name type="scientific">Moorena bouillonii PNG</name>
    <dbReference type="NCBI Taxonomy" id="568701"/>
    <lineage>
        <taxon>Bacteria</taxon>
        <taxon>Bacillati</taxon>
        <taxon>Cyanobacteriota</taxon>
        <taxon>Cyanophyceae</taxon>
        <taxon>Coleofasciculales</taxon>
        <taxon>Coleofasciculaceae</taxon>
        <taxon>Moorena</taxon>
    </lineage>
</organism>
<feature type="region of interest" description="Disordered" evidence="1">
    <location>
        <begin position="589"/>
        <end position="614"/>
    </location>
</feature>
<dbReference type="NCBIfam" id="TIGR04416">
    <property type="entry name" value="group_II_RT_mat"/>
    <property type="match status" value="1"/>
</dbReference>
<dbReference type="Proteomes" id="UP000186657">
    <property type="component" value="Unassembled WGS sequence"/>
</dbReference>
<dbReference type="InterPro" id="IPR025960">
    <property type="entry name" value="RVT_N"/>
</dbReference>
<dbReference type="RefSeq" id="WP_075906792.1">
    <property type="nucleotide sequence ID" value="NZ_MKZS01000005.1"/>
</dbReference>
<dbReference type="PROSITE" id="PS00028">
    <property type="entry name" value="ZINC_FINGER_C2H2_1"/>
    <property type="match status" value="1"/>
</dbReference>
<dbReference type="GO" id="GO:0008270">
    <property type="term" value="F:zinc ion binding"/>
    <property type="evidence" value="ECO:0007669"/>
    <property type="project" value="InterPro"/>
</dbReference>
<dbReference type="Pfam" id="PF08388">
    <property type="entry name" value="GIIM"/>
    <property type="match status" value="1"/>
</dbReference>
<dbReference type="EMBL" id="MKZS01000005">
    <property type="protein sequence ID" value="OLT55939.1"/>
    <property type="molecule type" value="Genomic_DNA"/>
</dbReference>
<dbReference type="InterPro" id="IPR002711">
    <property type="entry name" value="HNH"/>
</dbReference>
<keyword evidence="3" id="KW-0695">RNA-directed DNA polymerase</keyword>
<proteinExistence type="predicted"/>
<comment type="caution">
    <text evidence="3">The sequence shown here is derived from an EMBL/GenBank/DDBJ whole genome shotgun (WGS) entry which is preliminary data.</text>
</comment>
<dbReference type="PROSITE" id="PS50878">
    <property type="entry name" value="RT_POL"/>
    <property type="match status" value="1"/>
</dbReference>
<dbReference type="Pfam" id="PF00078">
    <property type="entry name" value="RVT_1"/>
    <property type="match status" value="1"/>
</dbReference>
<evidence type="ECO:0000313" key="3">
    <source>
        <dbReference type="EMBL" id="OLT55939.1"/>
    </source>
</evidence>
<dbReference type="PANTHER" id="PTHR34047">
    <property type="entry name" value="NUCLEAR INTRON MATURASE 1, MITOCHONDRIAL-RELATED"/>
    <property type="match status" value="1"/>
</dbReference>
<dbReference type="CDD" id="cd01651">
    <property type="entry name" value="RT_G2_intron"/>
    <property type="match status" value="1"/>
</dbReference>
<dbReference type="Pfam" id="PF01844">
    <property type="entry name" value="HNH"/>
    <property type="match status" value="1"/>
</dbReference>
<dbReference type="InterPro" id="IPR051083">
    <property type="entry name" value="GrpII_Intron_Splice-Mob/Def"/>
</dbReference>
<dbReference type="CDD" id="cd00085">
    <property type="entry name" value="HNHc"/>
    <property type="match status" value="1"/>
</dbReference>
<dbReference type="SMART" id="SM00507">
    <property type="entry name" value="HNHc"/>
    <property type="match status" value="1"/>
</dbReference>
<keyword evidence="3" id="KW-0808">Transferase</keyword>
<dbReference type="InterPro" id="IPR013087">
    <property type="entry name" value="Znf_C2H2_type"/>
</dbReference>
<dbReference type="GO" id="GO:0003964">
    <property type="term" value="F:RNA-directed DNA polymerase activity"/>
    <property type="evidence" value="ECO:0007669"/>
    <property type="project" value="UniProtKB-KW"/>
</dbReference>
<reference evidence="3 4" key="1">
    <citation type="submission" date="2016-10" db="EMBL/GenBank/DDBJ databases">
        <title>Comparative genomics uncovers the prolific and rare metabolic potential of the cyanobacterial genus Moorea.</title>
        <authorList>
            <person name="Leao T."/>
            <person name="Castelao G."/>
            <person name="Korobeynikov A."/>
            <person name="Monroe E.A."/>
            <person name="Podell S."/>
            <person name="Glukhov E."/>
            <person name="Allen E."/>
            <person name="Gerwick W.H."/>
            <person name="Gerwick L."/>
        </authorList>
    </citation>
    <scope>NUCLEOTIDE SEQUENCE [LARGE SCALE GENOMIC DNA]</scope>
    <source>
        <strain evidence="3 4">PNG5-198</strain>
    </source>
</reference>
<accession>A0A1U7MVD3</accession>
<dbReference type="Pfam" id="PF13655">
    <property type="entry name" value="RVT_N"/>
    <property type="match status" value="1"/>
</dbReference>
<dbReference type="Gene3D" id="1.10.30.50">
    <property type="match status" value="1"/>
</dbReference>
<feature type="domain" description="Reverse transcriptase" evidence="2">
    <location>
        <begin position="99"/>
        <end position="343"/>
    </location>
</feature>
<evidence type="ECO:0000256" key="1">
    <source>
        <dbReference type="SAM" id="MobiDB-lite"/>
    </source>
</evidence>
<evidence type="ECO:0000259" key="2">
    <source>
        <dbReference type="PROSITE" id="PS50878"/>
    </source>
</evidence>
<dbReference type="SUPFAM" id="SSF56672">
    <property type="entry name" value="DNA/RNA polymerases"/>
    <property type="match status" value="1"/>
</dbReference>
<evidence type="ECO:0000313" key="4">
    <source>
        <dbReference type="Proteomes" id="UP000186657"/>
    </source>
</evidence>
<protein>
    <submittedName>
        <fullName evidence="3">Group II intron reverse transcriptase/maturase</fullName>
    </submittedName>
</protein>